<dbReference type="PANTHER" id="PTHR37984:SF13">
    <property type="entry name" value="RIBONUCLEASE H"/>
    <property type="match status" value="1"/>
</dbReference>
<dbReference type="PROSITE" id="PS50878">
    <property type="entry name" value="RT_POL"/>
    <property type="match status" value="1"/>
</dbReference>
<dbReference type="InterPro" id="IPR050951">
    <property type="entry name" value="Retrovirus_Pol_polyprotein"/>
</dbReference>
<dbReference type="Pfam" id="PF00078">
    <property type="entry name" value="RVT_1"/>
    <property type="match status" value="1"/>
</dbReference>
<dbReference type="CDD" id="cd01647">
    <property type="entry name" value="RT_LTR"/>
    <property type="match status" value="1"/>
</dbReference>
<dbReference type="InterPro" id="IPR043128">
    <property type="entry name" value="Rev_trsase/Diguanyl_cyclase"/>
</dbReference>
<dbReference type="EnsemblMetazoa" id="Aqu2.1.41754_001">
    <property type="protein sequence ID" value="Aqu2.1.41754_001"/>
    <property type="gene ID" value="Aqu2.1.41754"/>
</dbReference>
<dbReference type="AlphaFoldDB" id="A0A1X7VPD5"/>
<dbReference type="OrthoDB" id="775972at2759"/>
<dbReference type="InterPro" id="IPR043502">
    <property type="entry name" value="DNA/RNA_pol_sf"/>
</dbReference>
<dbReference type="Gene3D" id="3.30.70.270">
    <property type="match status" value="1"/>
</dbReference>
<proteinExistence type="predicted"/>
<dbReference type="PANTHER" id="PTHR37984">
    <property type="entry name" value="PROTEIN CBG26694"/>
    <property type="match status" value="1"/>
</dbReference>
<accession>A0A1X7VPD5</accession>
<dbReference type="InterPro" id="IPR000477">
    <property type="entry name" value="RT_dom"/>
</dbReference>
<dbReference type="SUPFAM" id="SSF56672">
    <property type="entry name" value="DNA/RNA polymerases"/>
    <property type="match status" value="1"/>
</dbReference>
<organism evidence="2">
    <name type="scientific">Amphimedon queenslandica</name>
    <name type="common">Sponge</name>
    <dbReference type="NCBI Taxonomy" id="400682"/>
    <lineage>
        <taxon>Eukaryota</taxon>
        <taxon>Metazoa</taxon>
        <taxon>Porifera</taxon>
        <taxon>Demospongiae</taxon>
        <taxon>Heteroscleromorpha</taxon>
        <taxon>Haplosclerida</taxon>
        <taxon>Niphatidae</taxon>
        <taxon>Amphimedon</taxon>
    </lineage>
</organism>
<protein>
    <recommendedName>
        <fullName evidence="1">Reverse transcriptase domain-containing protein</fullName>
    </recommendedName>
</protein>
<reference evidence="2" key="1">
    <citation type="submission" date="2017-05" db="UniProtKB">
        <authorList>
            <consortium name="EnsemblMetazoa"/>
        </authorList>
    </citation>
    <scope>IDENTIFICATION</scope>
</reference>
<evidence type="ECO:0000313" key="2">
    <source>
        <dbReference type="EnsemblMetazoa" id="Aqu2.1.41754_001"/>
    </source>
</evidence>
<dbReference type="InParanoid" id="A0A1X7VPD5"/>
<sequence>MVRQSYKDHKINTLKNHCTYTLKTDGKPRFLRAMNVPFALRKKVEKELECLEQNGIIQPVQHSEWATPIVPVMKENGDFRICGDSKVTVNQAMIIDTCSYPLPRIDDLLASLAGGQAFSKVDLAHAYMQIQLEEEAKPLTTINTHRGLYQYNRLPYGVSSAPVIFQRTMEAILQGLPKVFVYIDDILVTRQTEAEHLKNLDEVLG</sequence>
<feature type="domain" description="Reverse transcriptase" evidence="1">
    <location>
        <begin position="1"/>
        <end position="205"/>
    </location>
</feature>
<dbReference type="Gene3D" id="3.10.10.10">
    <property type="entry name" value="HIV Type 1 Reverse Transcriptase, subunit A, domain 1"/>
    <property type="match status" value="1"/>
</dbReference>
<name>A0A1X7VPD5_AMPQE</name>
<evidence type="ECO:0000259" key="1">
    <source>
        <dbReference type="PROSITE" id="PS50878"/>
    </source>
</evidence>